<evidence type="ECO:0000256" key="1">
    <source>
        <dbReference type="ARBA" id="ARBA00022729"/>
    </source>
</evidence>
<keyword evidence="6" id="KW-1185">Reference proteome</keyword>
<protein>
    <submittedName>
        <fullName evidence="5">Decaheme c-type cytochrome, OmcA/MtrC family</fullName>
    </submittedName>
</protein>
<evidence type="ECO:0000313" key="5">
    <source>
        <dbReference type="EMBL" id="SHH94671.1"/>
    </source>
</evidence>
<accession>A0A1M5X4D8</accession>
<evidence type="ECO:0000259" key="4">
    <source>
        <dbReference type="Pfam" id="PF22113"/>
    </source>
</evidence>
<dbReference type="Gene3D" id="3.90.10.10">
    <property type="entry name" value="Cytochrome C3"/>
    <property type="match status" value="1"/>
</dbReference>
<dbReference type="RefSeq" id="WP_306305293.1">
    <property type="nucleotide sequence ID" value="NZ_FQXG01000005.1"/>
</dbReference>
<evidence type="ECO:0000313" key="6">
    <source>
        <dbReference type="Proteomes" id="UP000184268"/>
    </source>
</evidence>
<dbReference type="EMBL" id="FQXG01000005">
    <property type="protein sequence ID" value="SHH94671.1"/>
    <property type="molecule type" value="Genomic_DNA"/>
</dbReference>
<gene>
    <name evidence="5" type="ORF">SAMN02745129_3217</name>
</gene>
<feature type="chain" id="PRO_5012409566" evidence="3">
    <location>
        <begin position="21"/>
        <end position="671"/>
    </location>
</feature>
<dbReference type="SUPFAM" id="SSF48695">
    <property type="entry name" value="Multiheme cytochromes"/>
    <property type="match status" value="1"/>
</dbReference>
<dbReference type="AlphaFoldDB" id="A0A1M5X4D8"/>
<dbReference type="PANTHER" id="PTHR35038:SF8">
    <property type="entry name" value="C-TYPE POLYHEME CYTOCHROME OMCC"/>
    <property type="match status" value="1"/>
</dbReference>
<dbReference type="InterPro" id="IPR036280">
    <property type="entry name" value="Multihaem_cyt_sf"/>
</dbReference>
<sequence>MMMNKKTYLAMSVAAAVALAGCSDGKDGQDGADGPEGPQGPGYVPPMVDSAEVTNLEVLHYAIEEGQVTLEFEITDADGYLVEGLDRAEVKFAAQTDRGIVLNRDGEIGGYGTYTLGGDSNAEGASLEMDEDGLYTFVYPMAAVAADDAGILWLRVGGGEAAIARTQPLIVTKPEMVHTSSTETCYSCHVDYATSSLKHPSYTAVDMNGDVDFVAGCLVCHNNVSSADEQGGYAANTLQKIGHVNHQKFEKDFAPTNCYACHEEAPINVSFGGPGCVDCHTSSLSEQPMPMNADMRELHANAADKATGITIAKNQQLRAEYTSSVTAPVMTEEGYCSTLTLFKGEEKQDLEALKEAGTVSYAGAYLHGYKNSSILGRSTNSYNSSYVDGAYKMCFTNMVEFPDATYMASTRITFNEGVDAGYTGVTLHAHSDNADGTKWDRRLSVHDTSCTTCHTSESNYHKNGAYADGGLGCVACHNNGQNRNSRWTLPVDAFVTAAFAEKAGFYALTDSTTGEQTGWTAGNGPGYGPMVHGSHWGKANVRGSVMETDRNGNEYEVYVQNSAAQLNAENCVACHADGVDLFAIPNQYMRARSFHNGDTDMLASPITANCFACHYDDAALNHMVQNGGEIDASIAELEAMGINWYDAVPSESCAVCHAEGKTFGIDMYHNF</sequence>
<evidence type="ECO:0000256" key="3">
    <source>
        <dbReference type="SAM" id="SignalP"/>
    </source>
</evidence>
<dbReference type="InterPro" id="IPR054337">
    <property type="entry name" value="Mtrc-MtrF-like_dom_II/IV"/>
</dbReference>
<evidence type="ECO:0000256" key="2">
    <source>
        <dbReference type="SAM" id="MobiDB-lite"/>
    </source>
</evidence>
<feature type="domain" description="Outer membrane cytochrome MtrC/MtrF-like" evidence="4">
    <location>
        <begin position="444"/>
        <end position="670"/>
    </location>
</feature>
<feature type="signal peptide" evidence="3">
    <location>
        <begin position="1"/>
        <end position="20"/>
    </location>
</feature>
<dbReference type="PANTHER" id="PTHR35038">
    <property type="entry name" value="DISSIMILATORY SULFITE REDUCTASE SIRA"/>
    <property type="match status" value="1"/>
</dbReference>
<dbReference type="Proteomes" id="UP000184268">
    <property type="component" value="Unassembled WGS sequence"/>
</dbReference>
<reference evidence="5 6" key="1">
    <citation type="submission" date="2016-11" db="EMBL/GenBank/DDBJ databases">
        <authorList>
            <person name="Jaros S."/>
            <person name="Januszkiewicz K."/>
            <person name="Wedrychowicz H."/>
        </authorList>
    </citation>
    <scope>NUCLEOTIDE SEQUENCE [LARGE SCALE GENOMIC DNA]</scope>
    <source>
        <strain evidence="5 6">DSM 16917</strain>
    </source>
</reference>
<feature type="region of interest" description="Disordered" evidence="2">
    <location>
        <begin position="25"/>
        <end position="47"/>
    </location>
</feature>
<organism evidence="5 6">
    <name type="scientific">Ferrimonas marina</name>
    <dbReference type="NCBI Taxonomy" id="299255"/>
    <lineage>
        <taxon>Bacteria</taxon>
        <taxon>Pseudomonadati</taxon>
        <taxon>Pseudomonadota</taxon>
        <taxon>Gammaproteobacteria</taxon>
        <taxon>Alteromonadales</taxon>
        <taxon>Ferrimonadaceae</taxon>
        <taxon>Ferrimonas</taxon>
    </lineage>
</organism>
<proteinExistence type="predicted"/>
<keyword evidence="1 3" id="KW-0732">Signal</keyword>
<name>A0A1M5X4D8_9GAMM</name>
<dbReference type="InterPro" id="IPR051829">
    <property type="entry name" value="Multiheme_Cytochr_ET"/>
</dbReference>
<dbReference type="PROSITE" id="PS51257">
    <property type="entry name" value="PROKAR_LIPOPROTEIN"/>
    <property type="match status" value="1"/>
</dbReference>
<dbReference type="Pfam" id="PF22113">
    <property type="entry name" value="Mtrc-MtrF_II-IV_dom"/>
    <property type="match status" value="1"/>
</dbReference>